<dbReference type="InterPro" id="IPR016071">
    <property type="entry name" value="Staphylococal_nuclease_OB-fold"/>
</dbReference>
<protein>
    <submittedName>
        <fullName evidence="5">Thermonuclease family protein</fullName>
    </submittedName>
</protein>
<dbReference type="Proteomes" id="UP000298551">
    <property type="component" value="Chromosome"/>
</dbReference>
<dbReference type="InterPro" id="IPR035437">
    <property type="entry name" value="SNase_OB-fold_sf"/>
</dbReference>
<evidence type="ECO:0000256" key="1">
    <source>
        <dbReference type="ARBA" id="ARBA00022722"/>
    </source>
</evidence>
<accession>A0A4D6XM64</accession>
<dbReference type="PROSITE" id="PS50830">
    <property type="entry name" value="TNASE_3"/>
    <property type="match status" value="1"/>
</dbReference>
<dbReference type="PANTHER" id="PTHR12302">
    <property type="entry name" value="EBNA2 BINDING PROTEIN P100"/>
    <property type="match status" value="1"/>
</dbReference>
<sequence length="275" mass="29930">MRMANPSGFALLQKKAPLVGAFFVGAIWLFPTSAAAFCPLPTHPQTVAVRQVVDGDTVRLSDGRSVRMIGINAPEIGRKGRTSEPYAEAARRRLQALVKASDGQVGLVLGAEGKDKYGRTLAHLYGRNGDNLEARLLSEGLGYRVAVAPNVGLVGCQQQAEQAARTAGAGLWRQSPVVRADALRQSGFAVLSGTVRGIERNRGGVWLELDDAVVLQVPARLQRRFPSRFFDDLKGRQVEARGWVLDRSRKGGLKPGQRRWVLPLTDPSMLERISD</sequence>
<name>A0A4D6XM64_PSEPU</name>
<dbReference type="SUPFAM" id="SSF50199">
    <property type="entry name" value="Staphylococcal nuclease"/>
    <property type="match status" value="1"/>
</dbReference>
<dbReference type="Pfam" id="PF00565">
    <property type="entry name" value="SNase"/>
    <property type="match status" value="1"/>
</dbReference>
<evidence type="ECO:0000313" key="5">
    <source>
        <dbReference type="EMBL" id="QCI15051.1"/>
    </source>
</evidence>
<dbReference type="EMBL" id="CP039371">
    <property type="protein sequence ID" value="QCI15051.1"/>
    <property type="molecule type" value="Genomic_DNA"/>
</dbReference>
<evidence type="ECO:0000259" key="4">
    <source>
        <dbReference type="PROSITE" id="PS50830"/>
    </source>
</evidence>
<keyword evidence="2" id="KW-0255">Endonuclease</keyword>
<keyword evidence="1" id="KW-0540">Nuclease</keyword>
<dbReference type="GO" id="GO:0016787">
    <property type="term" value="F:hydrolase activity"/>
    <property type="evidence" value="ECO:0007669"/>
    <property type="project" value="UniProtKB-KW"/>
</dbReference>
<dbReference type="AlphaFoldDB" id="A0A4D6XM64"/>
<evidence type="ECO:0000313" key="6">
    <source>
        <dbReference type="Proteomes" id="UP000298551"/>
    </source>
</evidence>
<evidence type="ECO:0000256" key="3">
    <source>
        <dbReference type="ARBA" id="ARBA00022801"/>
    </source>
</evidence>
<dbReference type="SMART" id="SM00318">
    <property type="entry name" value="SNc"/>
    <property type="match status" value="1"/>
</dbReference>
<proteinExistence type="predicted"/>
<dbReference type="Gene3D" id="2.40.50.90">
    <property type="match status" value="1"/>
</dbReference>
<dbReference type="RefSeq" id="WP_136917020.1">
    <property type="nucleotide sequence ID" value="NZ_CP039371.1"/>
</dbReference>
<dbReference type="GO" id="GO:0004519">
    <property type="term" value="F:endonuclease activity"/>
    <property type="evidence" value="ECO:0007669"/>
    <property type="project" value="UniProtKB-KW"/>
</dbReference>
<dbReference type="PANTHER" id="PTHR12302:SF3">
    <property type="entry name" value="SERINE_THREONINE-PROTEIN KINASE 31"/>
    <property type="match status" value="1"/>
</dbReference>
<gene>
    <name evidence="5" type="ORF">E6B08_28470</name>
</gene>
<dbReference type="OrthoDB" id="6867997at2"/>
<reference evidence="6" key="1">
    <citation type="submission" date="2019-04" db="EMBL/GenBank/DDBJ databases">
        <title>Genome sequence of Pseudomonas putida 1290, an auxin catabolizing strain.</title>
        <authorList>
            <person name="Laird T.S."/>
            <person name="Leveau J.H.J."/>
        </authorList>
    </citation>
    <scope>NUCLEOTIDE SEQUENCE [LARGE SCALE GENOMIC DNA]</scope>
    <source>
        <strain evidence="6">1290</strain>
    </source>
</reference>
<keyword evidence="3" id="KW-0378">Hydrolase</keyword>
<evidence type="ECO:0000256" key="2">
    <source>
        <dbReference type="ARBA" id="ARBA00022759"/>
    </source>
</evidence>
<organism evidence="5 6">
    <name type="scientific">Pseudomonas putida</name>
    <name type="common">Arthrobacter siderocapsulatus</name>
    <dbReference type="NCBI Taxonomy" id="303"/>
    <lineage>
        <taxon>Bacteria</taxon>
        <taxon>Pseudomonadati</taxon>
        <taxon>Pseudomonadota</taxon>
        <taxon>Gammaproteobacteria</taxon>
        <taxon>Pseudomonadales</taxon>
        <taxon>Pseudomonadaceae</taxon>
        <taxon>Pseudomonas</taxon>
    </lineage>
</organism>
<feature type="domain" description="TNase-like" evidence="4">
    <location>
        <begin position="43"/>
        <end position="174"/>
    </location>
</feature>